<dbReference type="SMR" id="G4YPU6"/>
<dbReference type="SUPFAM" id="SSF143791">
    <property type="entry name" value="DUSP-like"/>
    <property type="match status" value="1"/>
</dbReference>
<feature type="compositionally biased region" description="Polar residues" evidence="1">
    <location>
        <begin position="93"/>
        <end position="107"/>
    </location>
</feature>
<feature type="domain" description="C2" evidence="2">
    <location>
        <begin position="21"/>
        <end position="197"/>
    </location>
</feature>
<dbReference type="InterPro" id="IPR006615">
    <property type="entry name" value="Pept_C19_DUSP"/>
</dbReference>
<dbReference type="AlphaFoldDB" id="G4YPU6"/>
<reference evidence="4 5" key="1">
    <citation type="journal article" date="2006" name="Science">
        <title>Phytophthora genome sequences uncover evolutionary origins and mechanisms of pathogenesis.</title>
        <authorList>
            <person name="Tyler B.M."/>
            <person name="Tripathy S."/>
            <person name="Zhang X."/>
            <person name="Dehal P."/>
            <person name="Jiang R.H."/>
            <person name="Aerts A."/>
            <person name="Arredondo F.D."/>
            <person name="Baxter L."/>
            <person name="Bensasson D."/>
            <person name="Beynon J.L."/>
            <person name="Chapman J."/>
            <person name="Damasceno C.M."/>
            <person name="Dorrance A.E."/>
            <person name="Dou D."/>
            <person name="Dickerman A.W."/>
            <person name="Dubchak I.L."/>
            <person name="Garbelotto M."/>
            <person name="Gijzen M."/>
            <person name="Gordon S.G."/>
            <person name="Govers F."/>
            <person name="Grunwald N.J."/>
            <person name="Huang W."/>
            <person name="Ivors K.L."/>
            <person name="Jones R.W."/>
            <person name="Kamoun S."/>
            <person name="Krampis K."/>
            <person name="Lamour K.H."/>
            <person name="Lee M.K."/>
            <person name="McDonald W.H."/>
            <person name="Medina M."/>
            <person name="Meijer H.J."/>
            <person name="Nordberg E.K."/>
            <person name="Maclean D.J."/>
            <person name="Ospina-Giraldo M.D."/>
            <person name="Morris P.F."/>
            <person name="Phuntumart V."/>
            <person name="Putnam N.H."/>
            <person name="Rash S."/>
            <person name="Rose J.K."/>
            <person name="Sakihama Y."/>
            <person name="Salamov A.A."/>
            <person name="Savidor A."/>
            <person name="Scheuring C.F."/>
            <person name="Smith B.M."/>
            <person name="Sobral B.W."/>
            <person name="Terry A."/>
            <person name="Torto-Alalibo T.A."/>
            <person name="Win J."/>
            <person name="Xu Z."/>
            <person name="Zhang H."/>
            <person name="Grigoriev I.V."/>
            <person name="Rokhsar D.S."/>
            <person name="Boore J.L."/>
        </authorList>
    </citation>
    <scope>NUCLEOTIDE SEQUENCE [LARGE SCALE GENOMIC DNA]</scope>
    <source>
        <strain evidence="4 5">P6497</strain>
    </source>
</reference>
<dbReference type="CDD" id="cd00030">
    <property type="entry name" value="C2"/>
    <property type="match status" value="1"/>
</dbReference>
<dbReference type="SMART" id="SM00695">
    <property type="entry name" value="DUSP"/>
    <property type="match status" value="1"/>
</dbReference>
<dbReference type="Gene3D" id="2.60.40.150">
    <property type="entry name" value="C2 domain"/>
    <property type="match status" value="1"/>
</dbReference>
<evidence type="ECO:0000313" key="5">
    <source>
        <dbReference type="Proteomes" id="UP000002640"/>
    </source>
</evidence>
<organism evidence="4 5">
    <name type="scientific">Phytophthora sojae (strain P6497)</name>
    <name type="common">Soybean stem and root rot agent</name>
    <name type="synonym">Phytophthora megasperma f. sp. glycines</name>
    <dbReference type="NCBI Taxonomy" id="1094619"/>
    <lineage>
        <taxon>Eukaryota</taxon>
        <taxon>Sar</taxon>
        <taxon>Stramenopiles</taxon>
        <taxon>Oomycota</taxon>
        <taxon>Peronosporomycetes</taxon>
        <taxon>Peronosporales</taxon>
        <taxon>Peronosporaceae</taxon>
        <taxon>Phytophthora</taxon>
    </lineage>
</organism>
<dbReference type="InterPro" id="IPR035892">
    <property type="entry name" value="C2_domain_sf"/>
</dbReference>
<feature type="region of interest" description="Disordered" evidence="1">
    <location>
        <begin position="84"/>
        <end position="127"/>
    </location>
</feature>
<dbReference type="EMBL" id="JH159151">
    <property type="protein sequence ID" value="EGZ28941.1"/>
    <property type="molecule type" value="Genomic_DNA"/>
</dbReference>
<dbReference type="Pfam" id="PF00168">
    <property type="entry name" value="C2"/>
    <property type="match status" value="1"/>
</dbReference>
<dbReference type="GeneID" id="20662829"/>
<proteinExistence type="predicted"/>
<dbReference type="Proteomes" id="UP000002640">
    <property type="component" value="Unassembled WGS sequence"/>
</dbReference>
<dbReference type="Gene3D" id="3.30.2230.10">
    <property type="entry name" value="DUSP-like"/>
    <property type="match status" value="1"/>
</dbReference>
<dbReference type="KEGG" id="psoj:PHYSODRAFT_552527"/>
<dbReference type="InParanoid" id="G4YPU6"/>
<dbReference type="GO" id="GO:0004843">
    <property type="term" value="F:cysteine-type deubiquitinase activity"/>
    <property type="evidence" value="ECO:0007669"/>
    <property type="project" value="InterPro"/>
</dbReference>
<dbReference type="InterPro" id="IPR035927">
    <property type="entry name" value="DUSP-like_sf"/>
</dbReference>
<evidence type="ECO:0000256" key="1">
    <source>
        <dbReference type="SAM" id="MobiDB-lite"/>
    </source>
</evidence>
<evidence type="ECO:0000259" key="3">
    <source>
        <dbReference type="PROSITE" id="PS51283"/>
    </source>
</evidence>
<protein>
    <submittedName>
        <fullName evidence="4">Uncharacterized protein</fullName>
    </submittedName>
</protein>
<dbReference type="STRING" id="1094619.G4YPU6"/>
<evidence type="ECO:0000259" key="2">
    <source>
        <dbReference type="PROSITE" id="PS50004"/>
    </source>
</evidence>
<dbReference type="Pfam" id="PF06337">
    <property type="entry name" value="DUSP"/>
    <property type="match status" value="1"/>
</dbReference>
<dbReference type="RefSeq" id="XP_009516216.1">
    <property type="nucleotide sequence ID" value="XM_009517921.1"/>
</dbReference>
<dbReference type="PROSITE" id="PS51283">
    <property type="entry name" value="DUSP"/>
    <property type="match status" value="1"/>
</dbReference>
<feature type="domain" description="DUSP" evidence="3">
    <location>
        <begin position="267"/>
        <end position="373"/>
    </location>
</feature>
<keyword evidence="5" id="KW-1185">Reference proteome</keyword>
<dbReference type="PROSITE" id="PS50004">
    <property type="entry name" value="C2"/>
    <property type="match status" value="1"/>
</dbReference>
<name>G4YPU6_PHYSP</name>
<dbReference type="SMART" id="SM00239">
    <property type="entry name" value="C2"/>
    <property type="match status" value="1"/>
</dbReference>
<dbReference type="InterPro" id="IPR000008">
    <property type="entry name" value="C2_dom"/>
</dbReference>
<sequence length="401" mass="44756">MMSSTASDRFGAVELTPRHDEPLLVPGSAALDAMAAPCVVSLRVVAAEELRPMHKGITSNAMVEVSLVHDDGSRQFQRSAGWAMGDLKAPPGMQQQQRSHRNSTSSLPAGGQHHHRQQHHGMTTKPFKSKVVKTSLNPIWNFDVDFGDVDTDIVVGVLFTVRHVERFGMVKKDIGQLMLSLRDIMELKMQPPHEQTFTLQPTDDMVRREALEGPSNRKSGKLTVRFNGYGVPSSYTVMTDGRVSNMVNTVVAHEDEFGRSSRSLVVHDIRAEVRKLQSFHQTKPRPGETWFAVSADWIRAWLLFVSKYKGEEVHSPGTVDNMPLISDDLMDGTFQIKTGLVIKKDFRMINKKSWDYYQNVYGGGPAIEVQIPSNCAEPAEWIANLQLDVAGRVNSNYVDSD</sequence>
<dbReference type="SUPFAM" id="SSF49562">
    <property type="entry name" value="C2 domain (Calcium/lipid-binding domain, CaLB)"/>
    <property type="match status" value="1"/>
</dbReference>
<dbReference type="OMA" id="GETWFAV"/>
<evidence type="ECO:0000313" key="4">
    <source>
        <dbReference type="EMBL" id="EGZ28941.1"/>
    </source>
</evidence>
<gene>
    <name evidence="4" type="ORF">PHYSODRAFT_552527</name>
</gene>
<accession>G4YPU6</accession>